<reference evidence="2 3" key="1">
    <citation type="journal article" date="2016" name="Nat. Commun.">
        <title>Thousands of microbial genomes shed light on interconnected biogeochemical processes in an aquifer system.</title>
        <authorList>
            <person name="Anantharaman K."/>
            <person name="Brown C.T."/>
            <person name="Hug L.A."/>
            <person name="Sharon I."/>
            <person name="Castelle C.J."/>
            <person name="Probst A.J."/>
            <person name="Thomas B.C."/>
            <person name="Singh A."/>
            <person name="Wilkins M.J."/>
            <person name="Karaoz U."/>
            <person name="Brodie E.L."/>
            <person name="Williams K.H."/>
            <person name="Hubbard S.S."/>
            <person name="Banfield J.F."/>
        </authorList>
    </citation>
    <scope>NUCLEOTIDE SEQUENCE [LARGE SCALE GENOMIC DNA]</scope>
</reference>
<accession>A0A1F5Q8B9</accession>
<name>A0A1F5Q8B9_9BACT</name>
<dbReference type="SUPFAM" id="SSF63380">
    <property type="entry name" value="Riboflavin synthase domain-like"/>
    <property type="match status" value="1"/>
</dbReference>
<dbReference type="AlphaFoldDB" id="A0A1F5Q8B9"/>
<comment type="caution">
    <text evidence="2">The sequence shown here is derived from an EMBL/GenBank/DDBJ whole genome shotgun (WGS) entry which is preliminary data.</text>
</comment>
<sequence>MQAKLTNREETPGLLVCEFESEPGFSFQPGEYIQIVLEGGDKRYFSVMSSPKELPRFKIGTRPSESVFKKTLRSMKFETEVQINGPWGDLVLPYDSKERSYYFVAGGIGVTPFLSMIKYKTELFLPYELSLLYFCGGVPLFKFDLENWANQSNKTRILFIHEPISADTIKRRLVGDYAKSIFMVAGPPGFVNKVLNILQEIGIQPQNIVHESYTGYN</sequence>
<dbReference type="Proteomes" id="UP000177235">
    <property type="component" value="Unassembled WGS sequence"/>
</dbReference>
<proteinExistence type="predicted"/>
<dbReference type="InterPro" id="IPR017927">
    <property type="entry name" value="FAD-bd_FR_type"/>
</dbReference>
<dbReference type="PANTHER" id="PTHR47354:SF5">
    <property type="entry name" value="PROTEIN RFBI"/>
    <property type="match status" value="1"/>
</dbReference>
<dbReference type="SUPFAM" id="SSF52343">
    <property type="entry name" value="Ferredoxin reductase-like, C-terminal NADP-linked domain"/>
    <property type="match status" value="1"/>
</dbReference>
<dbReference type="InterPro" id="IPR050415">
    <property type="entry name" value="MRET"/>
</dbReference>
<dbReference type="GO" id="GO:0016491">
    <property type="term" value="F:oxidoreductase activity"/>
    <property type="evidence" value="ECO:0007669"/>
    <property type="project" value="InterPro"/>
</dbReference>
<dbReference type="Gene3D" id="2.40.30.10">
    <property type="entry name" value="Translation factors"/>
    <property type="match status" value="1"/>
</dbReference>
<dbReference type="CDD" id="cd00322">
    <property type="entry name" value="FNR_like"/>
    <property type="match status" value="1"/>
</dbReference>
<evidence type="ECO:0000313" key="2">
    <source>
        <dbReference type="EMBL" id="OGE98388.1"/>
    </source>
</evidence>
<evidence type="ECO:0000259" key="1">
    <source>
        <dbReference type="PROSITE" id="PS51384"/>
    </source>
</evidence>
<dbReference type="PROSITE" id="PS51384">
    <property type="entry name" value="FAD_FR"/>
    <property type="match status" value="1"/>
</dbReference>
<protein>
    <recommendedName>
        <fullName evidence="1">FAD-binding FR-type domain-containing protein</fullName>
    </recommendedName>
</protein>
<feature type="domain" description="FAD-binding FR-type" evidence="1">
    <location>
        <begin position="1"/>
        <end position="93"/>
    </location>
</feature>
<dbReference type="Gene3D" id="3.40.50.80">
    <property type="entry name" value="Nucleotide-binding domain of ferredoxin-NADP reductase (FNR) module"/>
    <property type="match status" value="1"/>
</dbReference>
<dbReference type="PRINTS" id="PR00409">
    <property type="entry name" value="PHDIOXRDTASE"/>
</dbReference>
<dbReference type="InterPro" id="IPR017938">
    <property type="entry name" value="Riboflavin_synthase-like_b-brl"/>
</dbReference>
<gene>
    <name evidence="2" type="ORF">A3J05_02320</name>
</gene>
<dbReference type="PANTHER" id="PTHR47354">
    <property type="entry name" value="NADH OXIDOREDUCTASE HCR"/>
    <property type="match status" value="1"/>
</dbReference>
<dbReference type="EMBL" id="MFFF01000034">
    <property type="protein sequence ID" value="OGE98388.1"/>
    <property type="molecule type" value="Genomic_DNA"/>
</dbReference>
<dbReference type="InterPro" id="IPR039261">
    <property type="entry name" value="FNR_nucleotide-bd"/>
</dbReference>
<evidence type="ECO:0000313" key="3">
    <source>
        <dbReference type="Proteomes" id="UP000177235"/>
    </source>
</evidence>
<organism evidence="2 3">
    <name type="scientific">Candidatus Doudnabacteria bacterium RIFCSPLOWO2_02_FULL_48_13</name>
    <dbReference type="NCBI Taxonomy" id="1817845"/>
    <lineage>
        <taxon>Bacteria</taxon>
        <taxon>Candidatus Doudnaibacteriota</taxon>
    </lineage>
</organism>